<dbReference type="Pfam" id="PF03906">
    <property type="entry name" value="Phage_T7_tail"/>
    <property type="match status" value="1"/>
</dbReference>
<keyword evidence="6" id="KW-1185">Reference proteome</keyword>
<dbReference type="InterPro" id="IPR037053">
    <property type="entry name" value="Phage_tail_collar_dom_sf"/>
</dbReference>
<dbReference type="Gene3D" id="3.90.1340.10">
    <property type="entry name" value="Phage tail collar domain"/>
    <property type="match status" value="1"/>
</dbReference>
<sequence length="507" mass="51981">MADVTITPWIDAGDPDGLKYSMNRFQCNGTANVFSINFAGAAPGYLDRAHLKYYVINGADGTYVTPITPVPSGAFQSSTLIKLEQTPGVPYPLGLWVVIFRDTPKSVPLVDFTDGAVINEENLDLMAEQSIYVAAEMTDRFEEVIGSNQEVIDRAAEALATANEALDASAATTIVANDAAAQAAAADGKADTAVSTANTAKATAEGIDAKAQSALDASAAATATANAANATAANALDVAQDALDQVQASAMPTTGGTFTGPVYGITPTAGDSSTKLATTAFVTSAISTALVGQIVFEARTSARAGYLKLNGALLNRADYPALWAYANASGAVVSEGVWSAGSQGCFSSGDGTTTFRVPDLRGEFVRGWDDARGVDGSRGIGTWQASANLSHNHTASTDVQGSHNHSAWTDGQGWHGHGVSDPGHSHFGGLQTFAGGGQGASGSPNFVNQRWVDGSGTGIGINGDGTHGHNVGIGYAGDHGHNITVNANGASEARPRNVALLALIRYL</sequence>
<dbReference type="KEGG" id="vg:26642958"/>
<dbReference type="GO" id="GO:0098015">
    <property type="term" value="C:virus tail"/>
    <property type="evidence" value="ECO:0007669"/>
    <property type="project" value="UniProtKB-KW"/>
</dbReference>
<evidence type="ECO:0000313" key="6">
    <source>
        <dbReference type="Proteomes" id="UP000027493"/>
    </source>
</evidence>
<dbReference type="GeneID" id="26642958"/>
<dbReference type="EMBL" id="AB920995">
    <property type="protein sequence ID" value="BAP15843.1"/>
    <property type="molecule type" value="Genomic_DNA"/>
</dbReference>
<evidence type="ECO:0000256" key="2">
    <source>
        <dbReference type="ARBA" id="ARBA00022732"/>
    </source>
</evidence>
<evidence type="ECO:0000256" key="3">
    <source>
        <dbReference type="ARBA" id="ARBA00022844"/>
    </source>
</evidence>
<keyword evidence="3" id="KW-0946">Virion</keyword>
<feature type="domain" description="Bacteriophage T7 tail fibre protein-like N-terminal" evidence="4">
    <location>
        <begin position="20"/>
        <end position="148"/>
    </location>
</feature>
<evidence type="ECO:0000256" key="1">
    <source>
        <dbReference type="ARBA" id="ARBA00004328"/>
    </source>
</evidence>
<protein>
    <submittedName>
        <fullName evidence="5">Putative phage-related tail fiber protein</fullName>
    </submittedName>
</protein>
<comment type="subcellular location">
    <subcellularLocation>
        <location evidence="1">Virion</location>
    </subcellularLocation>
</comment>
<accession>A0A068Q5X6</accession>
<dbReference type="SUPFAM" id="SSF88874">
    <property type="entry name" value="Receptor-binding domain of short tail fibre protein gp12"/>
    <property type="match status" value="1"/>
</dbReference>
<name>A0A068Q5X6_9CAUD</name>
<proteinExistence type="predicted"/>
<dbReference type="Proteomes" id="UP000027493">
    <property type="component" value="Segment"/>
</dbReference>
<reference evidence="5 6" key="1">
    <citation type="submission" date="2014-03" db="EMBL/GenBank/DDBJ databases">
        <title>Isolation and characterization of bacteriophages infecting R. solanacearum from Thailand.</title>
        <authorList>
            <person name="Narulita E."/>
            <person name="Kawasaki T."/>
            <person name="Fujie M."/>
            <person name="Yamada T."/>
        </authorList>
    </citation>
    <scope>NUCLEOTIDE SEQUENCE [LARGE SCALE GENOMIC DNA]</scope>
</reference>
<evidence type="ECO:0000259" key="4">
    <source>
        <dbReference type="Pfam" id="PF03906"/>
    </source>
</evidence>
<organism evidence="5 6">
    <name type="scientific">Ralstonia phage RSJ2</name>
    <dbReference type="NCBI Taxonomy" id="1481785"/>
    <lineage>
        <taxon>Viruses</taxon>
        <taxon>Duplodnaviria</taxon>
        <taxon>Heunggongvirae</taxon>
        <taxon>Uroviricota</taxon>
        <taxon>Caudoviricetes</taxon>
        <taxon>Autographivirales</taxon>
        <taxon>Autonotataviridae</taxon>
        <taxon>Risjevirus</taxon>
        <taxon>Risjevirus RSJ2</taxon>
    </lineage>
</organism>
<evidence type="ECO:0000313" key="5">
    <source>
        <dbReference type="EMBL" id="BAP15843.1"/>
    </source>
</evidence>
<keyword evidence="2" id="KW-1227">Viral tail protein</keyword>
<dbReference type="RefSeq" id="YP_009216575.1">
    <property type="nucleotide sequence ID" value="NC_028988.1"/>
</dbReference>
<dbReference type="OrthoDB" id="365at10239"/>
<dbReference type="InterPro" id="IPR005604">
    <property type="entry name" value="Phage_T7_tail_fibre-like_N"/>
</dbReference>